<feature type="compositionally biased region" description="Acidic residues" evidence="6">
    <location>
        <begin position="407"/>
        <end position="419"/>
    </location>
</feature>
<dbReference type="Gene3D" id="3.40.50.150">
    <property type="entry name" value="Vaccinia Virus protein VP39"/>
    <property type="match status" value="1"/>
</dbReference>
<dbReference type="Proteomes" id="UP000780801">
    <property type="component" value="Unassembled WGS sequence"/>
</dbReference>
<evidence type="ECO:0000259" key="7">
    <source>
        <dbReference type="PROSITE" id="PS51686"/>
    </source>
</evidence>
<dbReference type="SUPFAM" id="SSF53335">
    <property type="entry name" value="S-adenosyl-L-methionine-dependent methyltransferases"/>
    <property type="match status" value="1"/>
</dbReference>
<gene>
    <name evidence="8" type="ORF">BGW38_002290</name>
</gene>
<accession>A0A9P6KDM5</accession>
<evidence type="ECO:0000256" key="1">
    <source>
        <dbReference type="ARBA" id="ARBA00022603"/>
    </source>
</evidence>
<dbReference type="Pfam" id="PF01189">
    <property type="entry name" value="Methyltr_RsmB-F"/>
    <property type="match status" value="1"/>
</dbReference>
<dbReference type="GO" id="GO:0008173">
    <property type="term" value="F:RNA methyltransferase activity"/>
    <property type="evidence" value="ECO:0007669"/>
    <property type="project" value="InterPro"/>
</dbReference>
<keyword evidence="1 5" id="KW-0489">Methyltransferase</keyword>
<comment type="caution">
    <text evidence="5">Lacks conserved residue(s) required for the propagation of feature annotation.</text>
</comment>
<keyword evidence="2 5" id="KW-0808">Transferase</keyword>
<dbReference type="AlphaFoldDB" id="A0A9P6KDM5"/>
<dbReference type="GO" id="GO:0005730">
    <property type="term" value="C:nucleolus"/>
    <property type="evidence" value="ECO:0007669"/>
    <property type="project" value="TreeGrafter"/>
</dbReference>
<dbReference type="OrthoDB" id="435282at2759"/>
<evidence type="ECO:0000256" key="6">
    <source>
        <dbReference type="SAM" id="MobiDB-lite"/>
    </source>
</evidence>
<reference evidence="8" key="1">
    <citation type="journal article" date="2020" name="Fungal Divers.">
        <title>Resolving the Mortierellaceae phylogeny through synthesis of multi-gene phylogenetics and phylogenomics.</title>
        <authorList>
            <person name="Vandepol N."/>
            <person name="Liber J."/>
            <person name="Desiro A."/>
            <person name="Na H."/>
            <person name="Kennedy M."/>
            <person name="Barry K."/>
            <person name="Grigoriev I.V."/>
            <person name="Miller A.N."/>
            <person name="O'Donnell K."/>
            <person name="Stajich J.E."/>
            <person name="Bonito G."/>
        </authorList>
    </citation>
    <scope>NUCLEOTIDE SEQUENCE</scope>
    <source>
        <strain evidence="8">KOD1015</strain>
    </source>
</reference>
<dbReference type="PRINTS" id="PR02008">
    <property type="entry name" value="RCMTFAMILY"/>
</dbReference>
<feature type="binding site" evidence="5">
    <location>
        <begin position="88"/>
        <end position="94"/>
    </location>
    <ligand>
        <name>S-adenosyl-L-methionine</name>
        <dbReference type="ChEBI" id="CHEBI:59789"/>
    </ligand>
</feature>
<comment type="similarity">
    <text evidence="5">Belongs to the class I-like SAM-binding methyltransferase superfamily. RsmB/NOP family.</text>
</comment>
<evidence type="ECO:0000256" key="4">
    <source>
        <dbReference type="ARBA" id="ARBA00022884"/>
    </source>
</evidence>
<evidence type="ECO:0000313" key="8">
    <source>
        <dbReference type="EMBL" id="KAF9580885.1"/>
    </source>
</evidence>
<organism evidence="8 9">
    <name type="scientific">Lunasporangiospora selenospora</name>
    <dbReference type="NCBI Taxonomy" id="979761"/>
    <lineage>
        <taxon>Eukaryota</taxon>
        <taxon>Fungi</taxon>
        <taxon>Fungi incertae sedis</taxon>
        <taxon>Mucoromycota</taxon>
        <taxon>Mortierellomycotina</taxon>
        <taxon>Mortierellomycetes</taxon>
        <taxon>Mortierellales</taxon>
        <taxon>Mortierellaceae</taxon>
        <taxon>Lunasporangiospora</taxon>
    </lineage>
</organism>
<evidence type="ECO:0000256" key="2">
    <source>
        <dbReference type="ARBA" id="ARBA00022679"/>
    </source>
</evidence>
<feature type="compositionally biased region" description="Basic residues" evidence="6">
    <location>
        <begin position="372"/>
        <end position="386"/>
    </location>
</feature>
<evidence type="ECO:0000313" key="9">
    <source>
        <dbReference type="Proteomes" id="UP000780801"/>
    </source>
</evidence>
<feature type="binding site" evidence="5">
    <location>
        <position position="112"/>
    </location>
    <ligand>
        <name>S-adenosyl-L-methionine</name>
        <dbReference type="ChEBI" id="CHEBI:59789"/>
    </ligand>
</feature>
<evidence type="ECO:0000256" key="5">
    <source>
        <dbReference type="PROSITE-ProRule" id="PRU01023"/>
    </source>
</evidence>
<keyword evidence="4 5" id="KW-0694">RNA-binding</keyword>
<dbReference type="EMBL" id="JAABOA010001791">
    <property type="protein sequence ID" value="KAF9580885.1"/>
    <property type="molecule type" value="Genomic_DNA"/>
</dbReference>
<feature type="domain" description="SAM-dependent MTase RsmB/NOP-type" evidence="7">
    <location>
        <begin position="1"/>
        <end position="325"/>
    </location>
</feature>
<proteinExistence type="inferred from homology"/>
<dbReference type="InterPro" id="IPR049560">
    <property type="entry name" value="MeTrfase_RsmB-F_NOP2_cat"/>
</dbReference>
<dbReference type="GO" id="GO:0070475">
    <property type="term" value="P:rRNA base methylation"/>
    <property type="evidence" value="ECO:0007669"/>
    <property type="project" value="TreeGrafter"/>
</dbReference>
<dbReference type="PANTHER" id="PTHR22807">
    <property type="entry name" value="NOP2 YEAST -RELATED NOL1/NOP2/FMU SUN DOMAIN-CONTAINING"/>
    <property type="match status" value="1"/>
</dbReference>
<dbReference type="InterPro" id="IPR023267">
    <property type="entry name" value="RCMT"/>
</dbReference>
<dbReference type="InterPro" id="IPR049561">
    <property type="entry name" value="NSUN5_7_fdxn-like"/>
</dbReference>
<dbReference type="InterPro" id="IPR001678">
    <property type="entry name" value="MeTrfase_RsmB-F_NOP2_dom"/>
</dbReference>
<dbReference type="PANTHER" id="PTHR22807:SF4">
    <property type="entry name" value="28S RRNA (CYTOSINE-C(5))-METHYLTRANSFERASE"/>
    <property type="match status" value="1"/>
</dbReference>
<protein>
    <recommendedName>
        <fullName evidence="7">SAM-dependent MTase RsmB/NOP-type domain-containing protein</fullName>
    </recommendedName>
</protein>
<dbReference type="Gene3D" id="3.30.70.1170">
    <property type="entry name" value="Sun protein, domain 3"/>
    <property type="match status" value="1"/>
</dbReference>
<sequence length="426" mass="46789">MTPEQVIDAFITDKWTFLSGPPSPLAPPPPNTFYRDEHLDFMLVFPPKSDLHLHPLYTSGVLILQDKASCFPAAILDPPKDAYVIDGCAAPGNKTSQLAMGMGNGGKIIACDLDLRRLNILKRLTTKAGCTNITALNTSFLTLDTTERDYSKVTHILLDPSCSGSGIINRLDHLVDSYAEEQEQALILETTTTGGEAERKAAEEKKQERLRSLGEFQVECVTKAMTFPKAQKITYSTCSIHAEENEHVVTTLLKNHWPEWKLTPRSKVLPTWHRRGYPQDVGDIPGLVSTDEDRAKVADCLVRAVPGGPGGDLMNGFFVACFERVGKKQSPGLSPLWKEPNAGDKRKHDQIENEGNDSTAPASTESESLTNGKKKKNKKKKKKKKADGKQDGSLVKPEDLRGGSDDSGNEDDDVDDDTVTSDQSKE</sequence>
<dbReference type="InterPro" id="IPR029063">
    <property type="entry name" value="SAM-dependent_MTases_sf"/>
</dbReference>
<feature type="region of interest" description="Disordered" evidence="6">
    <location>
        <begin position="329"/>
        <end position="426"/>
    </location>
</feature>
<evidence type="ECO:0000256" key="3">
    <source>
        <dbReference type="ARBA" id="ARBA00022691"/>
    </source>
</evidence>
<dbReference type="PROSITE" id="PS51686">
    <property type="entry name" value="SAM_MT_RSMB_NOP"/>
    <property type="match status" value="1"/>
</dbReference>
<feature type="binding site" evidence="5">
    <location>
        <position position="159"/>
    </location>
    <ligand>
        <name>S-adenosyl-L-methionine</name>
        <dbReference type="ChEBI" id="CHEBI:59789"/>
    </ligand>
</feature>
<feature type="compositionally biased region" description="Basic and acidic residues" evidence="6">
    <location>
        <begin position="341"/>
        <end position="351"/>
    </location>
</feature>
<keyword evidence="3 5" id="KW-0949">S-adenosyl-L-methionine</keyword>
<name>A0A9P6KDM5_9FUNG</name>
<keyword evidence="9" id="KW-1185">Reference proteome</keyword>
<dbReference type="Pfam" id="PF21148">
    <property type="entry name" value="NSUN5_fdxn-like"/>
    <property type="match status" value="1"/>
</dbReference>
<comment type="caution">
    <text evidence="8">The sequence shown here is derived from an EMBL/GenBank/DDBJ whole genome shotgun (WGS) entry which is preliminary data.</text>
</comment>
<dbReference type="GO" id="GO:0003723">
    <property type="term" value="F:RNA binding"/>
    <property type="evidence" value="ECO:0007669"/>
    <property type="project" value="UniProtKB-UniRule"/>
</dbReference>
<feature type="compositionally biased region" description="Polar residues" evidence="6">
    <location>
        <begin position="356"/>
        <end position="371"/>
    </location>
</feature>
<feature type="active site" description="Nucleophile" evidence="5">
    <location>
        <position position="238"/>
    </location>
</feature>